<dbReference type="EMBL" id="KE145358">
    <property type="protein sequence ID" value="EPE33507.1"/>
    <property type="molecule type" value="Genomic_DNA"/>
</dbReference>
<dbReference type="RefSeq" id="XP_008080124.1">
    <property type="nucleotide sequence ID" value="XM_008081933.1"/>
</dbReference>
<dbReference type="KEGG" id="glz:GLAREA_06520"/>
<dbReference type="OrthoDB" id="3830579at2759"/>
<dbReference type="Proteomes" id="UP000016922">
    <property type="component" value="Unassembled WGS sequence"/>
</dbReference>
<dbReference type="GeneID" id="19465573"/>
<keyword evidence="2" id="KW-1185">Reference proteome</keyword>
<name>S3D4X5_GLAL2</name>
<gene>
    <name evidence="1" type="ORF">GLAREA_06520</name>
</gene>
<reference evidence="1 2" key="1">
    <citation type="journal article" date="2013" name="BMC Genomics">
        <title>Genomics-driven discovery of the pneumocandin biosynthetic gene cluster in the fungus Glarea lozoyensis.</title>
        <authorList>
            <person name="Chen L."/>
            <person name="Yue Q."/>
            <person name="Zhang X."/>
            <person name="Xiang M."/>
            <person name="Wang C."/>
            <person name="Li S."/>
            <person name="Che Y."/>
            <person name="Ortiz-Lopez F.J."/>
            <person name="Bills G.F."/>
            <person name="Liu X."/>
            <person name="An Z."/>
        </authorList>
    </citation>
    <scope>NUCLEOTIDE SEQUENCE [LARGE SCALE GENOMIC DNA]</scope>
    <source>
        <strain evidence="2">ATCC 20868 / MF5171</strain>
    </source>
</reference>
<sequence length="222" mass="25285">MPSFIEVQYFSAPSSTTNSNEQESASIIHQATKAVQDVKGDFKFSLGTHVKENDVIQFTAEWTDGRSYADVQNSSEYKAVTEKLQSTLGTPKSIFHVELSRRAFGPGGPLTGAVVEYVQAYYPVSQATPEFQKDLGVDFLRFEKIFQRDGPNGPDLAYGWVVEEQEHESVQGEKTKCWFIARRWESMADFERAMQTQAFKDAFPILMAWQANFKMWHVEQRS</sequence>
<organism evidence="1 2">
    <name type="scientific">Glarea lozoyensis (strain ATCC 20868 / MF5171)</name>
    <dbReference type="NCBI Taxonomy" id="1116229"/>
    <lineage>
        <taxon>Eukaryota</taxon>
        <taxon>Fungi</taxon>
        <taxon>Dikarya</taxon>
        <taxon>Ascomycota</taxon>
        <taxon>Pezizomycotina</taxon>
        <taxon>Leotiomycetes</taxon>
        <taxon>Helotiales</taxon>
        <taxon>Helotiaceae</taxon>
        <taxon>Glarea</taxon>
    </lineage>
</organism>
<evidence type="ECO:0000313" key="2">
    <source>
        <dbReference type="Proteomes" id="UP000016922"/>
    </source>
</evidence>
<dbReference type="OMA" id="QLTSEWH"/>
<protein>
    <recommendedName>
        <fullName evidence="3">ABM domain-containing protein</fullName>
    </recommendedName>
</protein>
<dbReference type="HOGENOM" id="CLU_1267411_0_0_1"/>
<evidence type="ECO:0008006" key="3">
    <source>
        <dbReference type="Google" id="ProtNLM"/>
    </source>
</evidence>
<dbReference type="AlphaFoldDB" id="S3D4X5"/>
<accession>S3D4X5</accession>
<dbReference type="eggNOG" id="ENOG502T0EV">
    <property type="taxonomic scope" value="Eukaryota"/>
</dbReference>
<proteinExistence type="predicted"/>
<evidence type="ECO:0000313" key="1">
    <source>
        <dbReference type="EMBL" id="EPE33507.1"/>
    </source>
</evidence>